<evidence type="ECO:0000259" key="2">
    <source>
        <dbReference type="PROSITE" id="PS51371"/>
    </source>
</evidence>
<dbReference type="InterPro" id="IPR000644">
    <property type="entry name" value="CBS_dom"/>
</dbReference>
<dbReference type="InterPro" id="IPR050486">
    <property type="entry name" value="Mannose-1P_guanyltransferase"/>
</dbReference>
<evidence type="ECO:0000313" key="3">
    <source>
        <dbReference type="EMBL" id="EXZ74119.1"/>
    </source>
</evidence>
<dbReference type="InterPro" id="IPR005835">
    <property type="entry name" value="NTP_transferase_dom"/>
</dbReference>
<keyword evidence="1" id="KW-0129">CBS domain</keyword>
<dbReference type="SUPFAM" id="SSF54631">
    <property type="entry name" value="CBS-domain pair"/>
    <property type="match status" value="1"/>
</dbReference>
<dbReference type="SUPFAM" id="SSF53448">
    <property type="entry name" value="Nucleotide-diphospho-sugar transferases"/>
    <property type="match status" value="1"/>
</dbReference>
<dbReference type="PROSITE" id="PS51371">
    <property type="entry name" value="CBS"/>
    <property type="match status" value="1"/>
</dbReference>
<dbReference type="InterPro" id="IPR029044">
    <property type="entry name" value="Nucleotide-diphossugar_trans"/>
</dbReference>
<dbReference type="EMBL" id="JGDS01000044">
    <property type="protein sequence ID" value="EXZ74119.1"/>
    <property type="molecule type" value="Genomic_DNA"/>
</dbReference>
<reference evidence="3 4" key="1">
    <citation type="submission" date="2014-02" db="EMBL/GenBank/DDBJ databases">
        <authorList>
            <person name="Sears C."/>
            <person name="Carroll K."/>
            <person name="Sack B.R."/>
            <person name="Qadri F."/>
            <person name="Myers L.L."/>
            <person name="Chung G.-T."/>
            <person name="Escheverria P."/>
            <person name="Fraser C.M."/>
            <person name="Sadzewicz L."/>
            <person name="Shefchek K.A."/>
            <person name="Tallon L."/>
            <person name="Das S.P."/>
            <person name="Daugherty S."/>
            <person name="Mongodin E.F."/>
        </authorList>
    </citation>
    <scope>NUCLEOTIDE SEQUENCE [LARGE SCALE GENOMIC DNA]</scope>
    <source>
        <strain evidence="3 4">3976T8</strain>
    </source>
</reference>
<dbReference type="Gene3D" id="3.10.580.10">
    <property type="entry name" value="CBS-domain"/>
    <property type="match status" value="1"/>
</dbReference>
<dbReference type="InterPro" id="IPR046342">
    <property type="entry name" value="CBS_dom_sf"/>
</dbReference>
<dbReference type="PATRIC" id="fig|1339314.3.peg.1733"/>
<dbReference type="PANTHER" id="PTHR22572">
    <property type="entry name" value="SUGAR-1-PHOSPHATE GUANYL TRANSFERASE"/>
    <property type="match status" value="1"/>
</dbReference>
<keyword evidence="3" id="KW-0808">Transferase</keyword>
<dbReference type="AlphaFoldDB" id="A0A016CS01"/>
<name>A0A016CS01_BACFG</name>
<protein>
    <submittedName>
        <fullName evidence="3">MobA-like NTP transferase domain protein</fullName>
    </submittedName>
</protein>
<evidence type="ECO:0000313" key="4">
    <source>
        <dbReference type="Proteomes" id="UP000020938"/>
    </source>
</evidence>
<dbReference type="GO" id="GO:0016740">
    <property type="term" value="F:transferase activity"/>
    <property type="evidence" value="ECO:0007669"/>
    <property type="project" value="UniProtKB-KW"/>
</dbReference>
<dbReference type="Gene3D" id="3.90.550.10">
    <property type="entry name" value="Spore Coat Polysaccharide Biosynthesis Protein SpsA, Chain A"/>
    <property type="match status" value="1"/>
</dbReference>
<accession>A0A016CS01</accession>
<feature type="domain" description="CBS" evidence="2">
    <location>
        <begin position="1"/>
        <end position="63"/>
    </location>
</feature>
<dbReference type="RefSeq" id="WP_230583826.1">
    <property type="nucleotide sequence ID" value="NZ_JGDS01000044.1"/>
</dbReference>
<dbReference type="Pfam" id="PF00483">
    <property type="entry name" value="NTP_transferase"/>
    <property type="match status" value="1"/>
</dbReference>
<organism evidence="3 4">
    <name type="scientific">Bacteroides fragilis str. 3976T8</name>
    <dbReference type="NCBI Taxonomy" id="1339314"/>
    <lineage>
        <taxon>Bacteria</taxon>
        <taxon>Pseudomonadati</taxon>
        <taxon>Bacteroidota</taxon>
        <taxon>Bacteroidia</taxon>
        <taxon>Bacteroidales</taxon>
        <taxon>Bacteroidaceae</taxon>
        <taxon>Bacteroides</taxon>
    </lineage>
</organism>
<dbReference type="Proteomes" id="UP000020938">
    <property type="component" value="Unassembled WGS sequence"/>
</dbReference>
<gene>
    <name evidence="3" type="ORF">M123_1517</name>
</gene>
<evidence type="ECO:0000256" key="1">
    <source>
        <dbReference type="PROSITE-ProRule" id="PRU00703"/>
    </source>
</evidence>
<comment type="caution">
    <text evidence="3">The sequence shown here is derived from an EMBL/GenBank/DDBJ whole genome shotgun (WGS) entry which is preliminary data.</text>
</comment>
<proteinExistence type="predicted"/>
<sequence length="346" mass="39851">MMDIHKYIVKADITIREALIALNALSSDALTLFVIDRNDCMIGTVTDGDIRRYLVGSTSLDDSITLVAHRNFCYLEKDKINVSLIRKYRSLGITLLPCLDKEKHIIDIYNLRKYKSILPIDAVLMAGGKGERLRPLTEKTPKPLLPVGSKAIIDYNVDSLISYGIEHVSVTVNYLHEQLESHFQTKRNTVKIDCIREPNYLGTIGSVKYVSKFYNDTILVMNSDLFTNINYEDFYLHFEEHNADMSVAAVPYSISVPYGIFELEGREIHGIKEKPTYNYYVNAGIYLIKTKLLERMPDDVFFNATDFIEMLIREGMKVVRFPITGYWIDIGKHEDYRRAQELVRHL</sequence>
<dbReference type="CDD" id="cd06426">
    <property type="entry name" value="NTP_transferase_like_2"/>
    <property type="match status" value="1"/>
</dbReference>